<reference evidence="1" key="2">
    <citation type="submission" date="2020-08" db="EMBL/GenBank/DDBJ databases">
        <authorList>
            <person name="Chen M."/>
            <person name="Teng W."/>
            <person name="Zhao L."/>
            <person name="Hu C."/>
            <person name="Zhou Y."/>
            <person name="Han B."/>
            <person name="Song L."/>
            <person name="Shu W."/>
        </authorList>
    </citation>
    <scope>NUCLEOTIDE SEQUENCE</scope>
    <source>
        <strain evidence="1">FACHB-1375</strain>
    </source>
</reference>
<proteinExistence type="predicted"/>
<evidence type="ECO:0000313" key="2">
    <source>
        <dbReference type="Proteomes" id="UP000641646"/>
    </source>
</evidence>
<keyword evidence="2" id="KW-1185">Reference proteome</keyword>
<dbReference type="RefSeq" id="WP_190471957.1">
    <property type="nucleotide sequence ID" value="NZ_JACJPW010000095.1"/>
</dbReference>
<organism evidence="1 2">
    <name type="scientific">Aerosakkonema funiforme FACHB-1375</name>
    <dbReference type="NCBI Taxonomy" id="2949571"/>
    <lineage>
        <taxon>Bacteria</taxon>
        <taxon>Bacillati</taxon>
        <taxon>Cyanobacteriota</taxon>
        <taxon>Cyanophyceae</taxon>
        <taxon>Oscillatoriophycideae</taxon>
        <taxon>Aerosakkonematales</taxon>
        <taxon>Aerosakkonemataceae</taxon>
        <taxon>Aerosakkonema</taxon>
    </lineage>
</organism>
<evidence type="ECO:0000313" key="1">
    <source>
        <dbReference type="EMBL" id="MBD2184817.1"/>
    </source>
</evidence>
<accession>A0A926VJ50</accession>
<name>A0A926VJ50_9CYAN</name>
<protein>
    <submittedName>
        <fullName evidence="1">Uncharacterized protein</fullName>
    </submittedName>
</protein>
<dbReference type="AlphaFoldDB" id="A0A926VJ50"/>
<reference evidence="1" key="1">
    <citation type="journal article" date="2015" name="ISME J.">
        <title>Draft Genome Sequence of Streptomyces incarnatus NRRL8089, which Produces the Nucleoside Antibiotic Sinefungin.</title>
        <authorList>
            <person name="Oshima K."/>
            <person name="Hattori M."/>
            <person name="Shimizu H."/>
            <person name="Fukuda K."/>
            <person name="Nemoto M."/>
            <person name="Inagaki K."/>
            <person name="Tamura T."/>
        </authorList>
    </citation>
    <scope>NUCLEOTIDE SEQUENCE</scope>
    <source>
        <strain evidence="1">FACHB-1375</strain>
    </source>
</reference>
<dbReference type="Proteomes" id="UP000641646">
    <property type="component" value="Unassembled WGS sequence"/>
</dbReference>
<sequence length="85" mass="9619">MLKLTPEQAKLKPRSLTEIRLTPEQCKRQETFYKTTLATGVCTASQALLLARMLLQDELLGLDARTPAQQQLAKEFAFAISEVRR</sequence>
<comment type="caution">
    <text evidence="1">The sequence shown here is derived from an EMBL/GenBank/DDBJ whole genome shotgun (WGS) entry which is preliminary data.</text>
</comment>
<dbReference type="EMBL" id="JACJPW010000095">
    <property type="protein sequence ID" value="MBD2184817.1"/>
    <property type="molecule type" value="Genomic_DNA"/>
</dbReference>
<gene>
    <name evidence="1" type="ORF">H6G03_27725</name>
</gene>